<feature type="region of interest" description="Disordered" evidence="2">
    <location>
        <begin position="1"/>
        <end position="82"/>
    </location>
</feature>
<evidence type="ECO:0000256" key="2">
    <source>
        <dbReference type="SAM" id="MobiDB-lite"/>
    </source>
</evidence>
<sequence>MGKKRRERDRPKAGPASVYNPNKRVLLSYASDEEVEGDVDQSNGTGHPEAIDASTSDYQIAPYPEDEHGNTDETKAVVAEAPLEDRIVVDTANAAPANQAAQYSRPTSKNPITGQWPALGSVRYQHDDNDDGQTEYESEEEEAMAYLRAVRNERLALPEVAHAPYDDEKEQLYGSGVGDARGYVEDGAYIGRPEIGPVMPPSAKTQITAREAYTSALKRRFLEQREQMHQPPGAAALASLDENHPTVFVASSNKSYAQWTRLLTSTAPLPAQIRALDSEAAKELLQLLQRLYMKRGEHLHERLGVWIWSLLARLDDVGTMDNDEVYTVRDFGKRAVLVQLSFSDPTAALHLESMDGTDAAADAKESGAVQSDADAGASKEGEPRISLDITSPAALNTLVTLDAVITIVGEVFGQRDLLEFRRDWGVETPA</sequence>
<dbReference type="Gene3D" id="1.20.58.1070">
    <property type="match status" value="1"/>
</dbReference>
<reference evidence="3" key="1">
    <citation type="submission" date="2023-08" db="EMBL/GenBank/DDBJ databases">
        <title>Black Yeasts Isolated from many extreme environments.</title>
        <authorList>
            <person name="Coleine C."/>
            <person name="Stajich J.E."/>
            <person name="Selbmann L."/>
        </authorList>
    </citation>
    <scope>NUCLEOTIDE SEQUENCE</scope>
    <source>
        <strain evidence="3">CCFEE 5401</strain>
    </source>
</reference>
<dbReference type="Proteomes" id="UP001310890">
    <property type="component" value="Unassembled WGS sequence"/>
</dbReference>
<dbReference type="InterPro" id="IPR035426">
    <property type="entry name" value="Gemin2/Brr1"/>
</dbReference>
<comment type="similarity">
    <text evidence="1">Belongs to the gemin-2 family.</text>
</comment>
<feature type="region of interest" description="Disordered" evidence="2">
    <location>
        <begin position="360"/>
        <end position="383"/>
    </location>
</feature>
<evidence type="ECO:0000313" key="4">
    <source>
        <dbReference type="Proteomes" id="UP001310890"/>
    </source>
</evidence>
<gene>
    <name evidence="3" type="ORF">LTR62_006925</name>
</gene>
<dbReference type="Pfam" id="PF04938">
    <property type="entry name" value="SIP1"/>
    <property type="match status" value="1"/>
</dbReference>
<accession>A0AAN7YMN3</accession>
<proteinExistence type="inferred from homology"/>
<evidence type="ECO:0000313" key="3">
    <source>
        <dbReference type="EMBL" id="KAK5109574.1"/>
    </source>
</evidence>
<dbReference type="GO" id="GO:0032797">
    <property type="term" value="C:SMN complex"/>
    <property type="evidence" value="ECO:0007669"/>
    <property type="project" value="TreeGrafter"/>
</dbReference>
<name>A0AAN7YMN3_9PEZI</name>
<dbReference type="PANTHER" id="PTHR12794">
    <property type="entry name" value="GEMIN2"/>
    <property type="match status" value="1"/>
</dbReference>
<feature type="region of interest" description="Disordered" evidence="2">
    <location>
        <begin position="97"/>
        <end position="116"/>
    </location>
</feature>
<evidence type="ECO:0000256" key="1">
    <source>
        <dbReference type="ARBA" id="ARBA00025758"/>
    </source>
</evidence>
<dbReference type="GO" id="GO:0000387">
    <property type="term" value="P:spliceosomal snRNP assembly"/>
    <property type="evidence" value="ECO:0007669"/>
    <property type="project" value="InterPro"/>
</dbReference>
<dbReference type="EMBL" id="JAVRRL010000062">
    <property type="protein sequence ID" value="KAK5109574.1"/>
    <property type="molecule type" value="Genomic_DNA"/>
</dbReference>
<feature type="compositionally biased region" description="Polar residues" evidence="2">
    <location>
        <begin position="104"/>
        <end position="113"/>
    </location>
</feature>
<dbReference type="AlphaFoldDB" id="A0AAN7YMN3"/>
<organism evidence="3 4">
    <name type="scientific">Meristemomyces frigidus</name>
    <dbReference type="NCBI Taxonomy" id="1508187"/>
    <lineage>
        <taxon>Eukaryota</taxon>
        <taxon>Fungi</taxon>
        <taxon>Dikarya</taxon>
        <taxon>Ascomycota</taxon>
        <taxon>Pezizomycotina</taxon>
        <taxon>Dothideomycetes</taxon>
        <taxon>Dothideomycetidae</taxon>
        <taxon>Mycosphaerellales</taxon>
        <taxon>Teratosphaeriaceae</taxon>
        <taxon>Meristemomyces</taxon>
    </lineage>
</organism>
<dbReference type="PANTHER" id="PTHR12794:SF0">
    <property type="entry name" value="GEM-ASSOCIATED PROTEIN 2"/>
    <property type="match status" value="1"/>
</dbReference>
<comment type="caution">
    <text evidence="3">The sequence shown here is derived from an EMBL/GenBank/DDBJ whole genome shotgun (WGS) entry which is preliminary data.</text>
</comment>
<feature type="compositionally biased region" description="Basic and acidic residues" evidence="2">
    <location>
        <begin position="65"/>
        <end position="75"/>
    </location>
</feature>
<dbReference type="GO" id="GO:0005634">
    <property type="term" value="C:nucleus"/>
    <property type="evidence" value="ECO:0007669"/>
    <property type="project" value="TreeGrafter"/>
</dbReference>
<protein>
    <submittedName>
        <fullName evidence="3">Uncharacterized protein</fullName>
    </submittedName>
</protein>